<feature type="binding site" evidence="13">
    <location>
        <begin position="403"/>
        <end position="406"/>
    </location>
    <ligand>
        <name>GMP</name>
        <dbReference type="ChEBI" id="CHEBI:58115"/>
    </ligand>
</feature>
<dbReference type="Gene3D" id="3.90.1860.10">
    <property type="entry name" value="tRNA-splicing ligase RtcB"/>
    <property type="match status" value="1"/>
</dbReference>
<feature type="binding site" evidence="13">
    <location>
        <begin position="328"/>
        <end position="329"/>
    </location>
    <ligand>
        <name>GMP</name>
        <dbReference type="ChEBI" id="CHEBI:58115"/>
    </ligand>
</feature>
<proteinExistence type="inferred from homology"/>
<dbReference type="EC" id="6.5.1.-" evidence="15"/>
<dbReference type="InterPro" id="IPR036025">
    <property type="entry name" value="RtcB-like_sf"/>
</dbReference>
<evidence type="ECO:0000256" key="11">
    <source>
        <dbReference type="ARBA" id="ARBA00049514"/>
    </source>
</evidence>
<dbReference type="GO" id="GO:0170057">
    <property type="term" value="F:RNA ligase (GTP) activity"/>
    <property type="evidence" value="ECO:0007669"/>
    <property type="project" value="UniProtKB-EC"/>
</dbReference>
<dbReference type="PANTHER" id="PTHR11118:SF1">
    <property type="entry name" value="RNA-SPLICING LIGASE RTCB HOMOLOG"/>
    <property type="match status" value="1"/>
</dbReference>
<evidence type="ECO:0000256" key="3">
    <source>
        <dbReference type="ARBA" id="ARBA00022598"/>
    </source>
</evidence>
<evidence type="ECO:0000256" key="1">
    <source>
        <dbReference type="ARBA" id="ARBA00008071"/>
    </source>
</evidence>
<comment type="subunit">
    <text evidence="2 15">Monomer.</text>
</comment>
<gene>
    <name evidence="15" type="primary">rtcB</name>
    <name evidence="16" type="ORF">ANME2D_00675</name>
</gene>
<comment type="catalytic activity">
    <reaction evidence="11">
        <text>a 3'-end 2',3'-cyclophospho-ribonucleotide-RNA + a 5'-end dephospho-ribonucleoside-RNA + GTP + H2O = a ribonucleotidyl-ribonucleotide-RNA + GMP + diphosphate + H(+)</text>
        <dbReference type="Rhea" id="RHEA:68080"/>
        <dbReference type="Rhea" id="RHEA-COMP:10464"/>
        <dbReference type="Rhea" id="RHEA-COMP:13936"/>
        <dbReference type="Rhea" id="RHEA-COMP:17355"/>
        <dbReference type="ChEBI" id="CHEBI:15377"/>
        <dbReference type="ChEBI" id="CHEBI:15378"/>
        <dbReference type="ChEBI" id="CHEBI:33019"/>
        <dbReference type="ChEBI" id="CHEBI:37565"/>
        <dbReference type="ChEBI" id="CHEBI:58115"/>
        <dbReference type="ChEBI" id="CHEBI:83064"/>
        <dbReference type="ChEBI" id="CHEBI:138284"/>
        <dbReference type="ChEBI" id="CHEBI:173118"/>
        <dbReference type="EC" id="6.5.1.8"/>
    </reaction>
</comment>
<feature type="active site" description="GMP-histidine intermediate" evidence="12">
    <location>
        <position position="403"/>
    </location>
</feature>
<evidence type="ECO:0000256" key="15">
    <source>
        <dbReference type="RuleBase" id="RU371113"/>
    </source>
</evidence>
<dbReference type="GO" id="GO:0046872">
    <property type="term" value="F:metal ion binding"/>
    <property type="evidence" value="ECO:0007669"/>
    <property type="project" value="UniProtKB-UniRule"/>
</dbReference>
<evidence type="ECO:0000313" key="16">
    <source>
        <dbReference type="EMBL" id="KCZ73604.1"/>
    </source>
</evidence>
<keyword evidence="7 14" id="KW-0464">Manganese</keyword>
<dbReference type="Pfam" id="PF01139">
    <property type="entry name" value="RtcB"/>
    <property type="match status" value="1"/>
</dbReference>
<organism evidence="16 17">
    <name type="scientific">Candidatus Methanoperedens nitratireducens</name>
    <dbReference type="NCBI Taxonomy" id="1392998"/>
    <lineage>
        <taxon>Archaea</taxon>
        <taxon>Methanobacteriati</taxon>
        <taxon>Methanobacteriota</taxon>
        <taxon>Stenosarchaea group</taxon>
        <taxon>Methanomicrobia</taxon>
        <taxon>Methanosarcinales</taxon>
        <taxon>ANME-2 cluster</taxon>
        <taxon>Candidatus Methanoperedentaceae</taxon>
        <taxon>Candidatus Methanoperedens</taxon>
    </lineage>
</organism>
<evidence type="ECO:0000256" key="13">
    <source>
        <dbReference type="PIRSR" id="PIRSR601233-2"/>
    </source>
</evidence>
<accession>A0A062VD62</accession>
<evidence type="ECO:0000256" key="2">
    <source>
        <dbReference type="ARBA" id="ARBA00011245"/>
    </source>
</evidence>
<comment type="caution">
    <text evidence="16">The sequence shown here is derived from an EMBL/GenBank/DDBJ whole genome shotgun (WGS) entry which is preliminary data.</text>
</comment>
<keyword evidence="6 13" id="KW-0342">GTP-binding</keyword>
<dbReference type="AlphaFoldDB" id="A0A062VD62"/>
<name>A0A062VD62_9EURY</name>
<feature type="binding site" evidence="13">
    <location>
        <position position="384"/>
    </location>
    <ligand>
        <name>GMP</name>
        <dbReference type="ChEBI" id="CHEBI:58115"/>
    </ligand>
</feature>
<sequence length="480" mass="52860">MEIKKISDYIWEIPATEKEGMRVPARIYATEKLLHEMDSGVFEQITNVACLPGIQKYAYCMPDGHQGYGFPIGGVAAFSKEDGVISPGGIGFDINCGMRLIRTDLTVSEVLPRIRELVDLLFKTVPAGVGSKGLMKLSVEELKQVMIRGVDWCIESGFGWERDRERIEENGRISGADPSKVSEKAISRGISQLGTLGSGNHYLEVQIATPENIFDKSMAKALGIFENQAVIMVHCGSRGFGHQVGSDYLRIFDTAMKKYGIVVRDRELACAPFNSPEGQDYFKAMKCAANMAFANRQVIVHRLREVFSEVFRREPEDMGMDIVYDVAHNIAKIETHEVDGVEKELVVHRKGSTRCFGPGRAELPEIYRKTGQPVIIGGSMETGSYLLVGTEKAMSETFGSTMHGSGRTMSRAAAKKKVTGSEIKKKMEEEGIIVKSTSMTGLAEEAGFAYKNISEVVDTMEMAGVSRKVVRLKPIGNIKG</sequence>
<dbReference type="InterPro" id="IPR001233">
    <property type="entry name" value="RtcB"/>
</dbReference>
<feature type="binding site" evidence="13">
    <location>
        <begin position="200"/>
        <end position="204"/>
    </location>
    <ligand>
        <name>GMP</name>
        <dbReference type="ChEBI" id="CHEBI:58115"/>
    </ligand>
</feature>
<keyword evidence="5 13" id="KW-0547">Nucleotide-binding</keyword>
<comment type="catalytic activity">
    <reaction evidence="10">
        <text>a 3'-end 3'-phospho-ribonucleotide-RNA + a 5'-end dephospho-ribonucleoside-RNA + GTP = a ribonucleotidyl-ribonucleotide-RNA + GMP + diphosphate</text>
        <dbReference type="Rhea" id="RHEA:68076"/>
        <dbReference type="Rhea" id="RHEA-COMP:10463"/>
        <dbReference type="Rhea" id="RHEA-COMP:13936"/>
        <dbReference type="Rhea" id="RHEA-COMP:17355"/>
        <dbReference type="ChEBI" id="CHEBI:33019"/>
        <dbReference type="ChEBI" id="CHEBI:37565"/>
        <dbReference type="ChEBI" id="CHEBI:58115"/>
        <dbReference type="ChEBI" id="CHEBI:83062"/>
        <dbReference type="ChEBI" id="CHEBI:138284"/>
        <dbReference type="ChEBI" id="CHEBI:173118"/>
        <dbReference type="EC" id="6.5.1.8"/>
    </reaction>
</comment>
<evidence type="ECO:0000313" key="17">
    <source>
        <dbReference type="Proteomes" id="UP000027153"/>
    </source>
</evidence>
<dbReference type="GO" id="GO:0005525">
    <property type="term" value="F:GTP binding"/>
    <property type="evidence" value="ECO:0007669"/>
    <property type="project" value="UniProtKB-KW"/>
</dbReference>
<dbReference type="PANTHER" id="PTHR11118">
    <property type="entry name" value="RNA-SPLICING LIGASE RTCB HOMOLOG"/>
    <property type="match status" value="1"/>
</dbReference>
<reference evidence="16 17" key="1">
    <citation type="journal article" date="2013" name="Nature">
        <title>Anaerobic oxidation of methane coupled to nitrate reduction in a novel archaeal lineage.</title>
        <authorList>
            <person name="Haroon M.F."/>
            <person name="Hu S."/>
            <person name="Shi Y."/>
            <person name="Imelfort M."/>
            <person name="Keller J."/>
            <person name="Hugenholtz P."/>
            <person name="Yuan Z."/>
            <person name="Tyson G.W."/>
        </authorList>
    </citation>
    <scope>NUCLEOTIDE SEQUENCE [LARGE SCALE GENOMIC DNA]</scope>
    <source>
        <strain evidence="16 17">ANME-2d</strain>
    </source>
</reference>
<feature type="binding site" evidence="13">
    <location>
        <position position="479"/>
    </location>
    <ligand>
        <name>GMP</name>
        <dbReference type="ChEBI" id="CHEBI:58115"/>
    </ligand>
</feature>
<evidence type="ECO:0000256" key="7">
    <source>
        <dbReference type="ARBA" id="ARBA00023211"/>
    </source>
</evidence>
<dbReference type="Proteomes" id="UP000027153">
    <property type="component" value="Unassembled WGS sequence"/>
</dbReference>
<dbReference type="GO" id="GO:0003972">
    <property type="term" value="F:RNA ligase (ATP) activity"/>
    <property type="evidence" value="ECO:0007669"/>
    <property type="project" value="TreeGrafter"/>
</dbReference>
<keyword evidence="3 15" id="KW-0436">Ligase</keyword>
<dbReference type="EMBL" id="JMIY01000001">
    <property type="protein sequence ID" value="KCZ73604.1"/>
    <property type="molecule type" value="Genomic_DNA"/>
</dbReference>
<keyword evidence="17" id="KW-1185">Reference proteome</keyword>
<dbReference type="PROSITE" id="PS01288">
    <property type="entry name" value="UPF0027"/>
    <property type="match status" value="1"/>
</dbReference>
<feature type="binding site" evidence="14">
    <location>
        <position position="93"/>
    </location>
    <ligand>
        <name>Mn(2+)</name>
        <dbReference type="ChEBI" id="CHEBI:29035"/>
        <label>1</label>
    </ligand>
</feature>
<dbReference type="RefSeq" id="WP_048089093.1">
    <property type="nucleotide sequence ID" value="NZ_JMIY01000001.1"/>
</dbReference>
<feature type="binding site" evidence="14">
    <location>
        <position position="328"/>
    </location>
    <ligand>
        <name>Mn(2+)</name>
        <dbReference type="ChEBI" id="CHEBI:29035"/>
        <label>2</label>
    </ligand>
</feature>
<dbReference type="SUPFAM" id="SSF103365">
    <property type="entry name" value="Hypothetical protein PH1602"/>
    <property type="match status" value="1"/>
</dbReference>
<evidence type="ECO:0000256" key="4">
    <source>
        <dbReference type="ARBA" id="ARBA00022723"/>
    </source>
</evidence>
<evidence type="ECO:0000256" key="6">
    <source>
        <dbReference type="ARBA" id="ARBA00023134"/>
    </source>
</evidence>
<dbReference type="GO" id="GO:0006388">
    <property type="term" value="P:tRNA splicing, via endonucleolytic cleavage and ligation"/>
    <property type="evidence" value="ECO:0007669"/>
    <property type="project" value="UniProtKB-ARBA"/>
</dbReference>
<evidence type="ECO:0000256" key="9">
    <source>
        <dbReference type="ARBA" id="ARBA00045316"/>
    </source>
</evidence>
<feature type="binding site" evidence="13">
    <location>
        <begin position="377"/>
        <end position="380"/>
    </location>
    <ligand>
        <name>GMP</name>
        <dbReference type="ChEBI" id="CHEBI:58115"/>
    </ligand>
</feature>
<evidence type="ECO:0000256" key="12">
    <source>
        <dbReference type="PIRSR" id="PIRSR601233-1"/>
    </source>
</evidence>
<comment type="similarity">
    <text evidence="1 15">Belongs to the RtcB family.</text>
</comment>
<feature type="binding site" evidence="14">
    <location>
        <position position="201"/>
    </location>
    <ligand>
        <name>Mn(2+)</name>
        <dbReference type="ChEBI" id="CHEBI:29035"/>
        <label>1</label>
    </ligand>
</feature>
<dbReference type="FunFam" id="3.90.1860.10:FF:000001">
    <property type="entry name" value="tRNA-splicing ligase RtcB homolog"/>
    <property type="match status" value="1"/>
</dbReference>
<evidence type="ECO:0000256" key="10">
    <source>
        <dbReference type="ARBA" id="ARBA00047746"/>
    </source>
</evidence>
<keyword evidence="4 14" id="KW-0479">Metal-binding</keyword>
<comment type="function">
    <text evidence="9">Essential for tRNA splicing and maturation. Acts by directly joining spliced tRNA halves to mature-sized tRNAs. Joins RNA with 2',3'-cyclic-phosphate or 3'-phosphate ends to RNA with 5'-hydroxy ends.</text>
</comment>
<comment type="cofactor">
    <cofactor evidence="14 15">
        <name>Mn(2+)</name>
        <dbReference type="ChEBI" id="CHEBI:29035"/>
    </cofactor>
    <text evidence="14 15">Binds 2 manganese ions per subunit.</text>
</comment>
<protein>
    <recommendedName>
        <fullName evidence="8 15">tRNA-splicing ligase RtcB</fullName>
        <ecNumber evidence="15">6.5.1.-</ecNumber>
    </recommendedName>
</protein>
<evidence type="ECO:0000256" key="14">
    <source>
        <dbReference type="PIRSR" id="PIRSR601233-3"/>
    </source>
</evidence>
<evidence type="ECO:0000256" key="8">
    <source>
        <dbReference type="ARBA" id="ARBA00033766"/>
    </source>
</evidence>
<dbReference type="OrthoDB" id="9887at2157"/>
<evidence type="ECO:0000256" key="5">
    <source>
        <dbReference type="ARBA" id="ARBA00022741"/>
    </source>
</evidence>
<dbReference type="PATRIC" id="fig|1392998.3.peg.288"/>
<feature type="binding site" evidence="14">
    <location>
        <position position="234"/>
    </location>
    <ligand>
        <name>Mn(2+)</name>
        <dbReference type="ChEBI" id="CHEBI:29035"/>
        <label>2</label>
    </ligand>
</feature>